<reference evidence="1 2" key="1">
    <citation type="submission" date="2020-07" db="EMBL/GenBank/DDBJ databases">
        <title>Gai3-2, isolated from salt lake.</title>
        <authorList>
            <person name="Cui H."/>
            <person name="Shi X."/>
        </authorList>
    </citation>
    <scope>NUCLEOTIDE SEQUENCE [LARGE SCALE GENOMIC DNA]</scope>
    <source>
        <strain evidence="1 2">Gai3-2</strain>
        <plasmid evidence="1 2">unnamed3</plasmid>
    </source>
</reference>
<evidence type="ECO:0000313" key="2">
    <source>
        <dbReference type="Proteomes" id="UP000509750"/>
    </source>
</evidence>
<dbReference type="GO" id="GO:0008237">
    <property type="term" value="F:metallopeptidase activity"/>
    <property type="evidence" value="ECO:0007669"/>
    <property type="project" value="InterPro"/>
</dbReference>
<proteinExistence type="predicted"/>
<accession>A0A7D5GEW2</accession>
<dbReference type="InterPro" id="IPR024079">
    <property type="entry name" value="MetalloPept_cat_dom_sf"/>
</dbReference>
<keyword evidence="2" id="KW-1185">Reference proteome</keyword>
<geneLocation type="plasmid" evidence="1 2">
    <name>unnamed3</name>
</geneLocation>
<sequence>MGQKIPTRTTRRRFLGGVGAGLAATLAGSVPAAAEPGLLGVPRGRTCGSPTDADSLELRDAERSTSEYAWSEPKPGRTKFEVVVYQTSAVAETAAEQGVPESMPIDLVRMHLELAEPYAFRTRRGGTLEYEEPGGMHETWDDLYEQGVQDVDADGVLVLTGDVDPELAGHGKQGLGVSEAGRIAELKWRRIGKAYSRGENQLVTAMHEVGHVFGLEHDDYEFTERETSRGLEEYWATAMVRTDLVEEAYGKQAQFSTRSRGKLLARLD</sequence>
<dbReference type="SUPFAM" id="SSF55486">
    <property type="entry name" value="Metalloproteases ('zincins'), catalytic domain"/>
    <property type="match status" value="1"/>
</dbReference>
<dbReference type="AlphaFoldDB" id="A0A7D5GEW2"/>
<dbReference type="PROSITE" id="PS51318">
    <property type="entry name" value="TAT"/>
    <property type="match status" value="1"/>
</dbReference>
<dbReference type="KEGG" id="halg:HUG10_21200"/>
<dbReference type="RefSeq" id="WP_179171680.1">
    <property type="nucleotide sequence ID" value="NZ_CP058532.1"/>
</dbReference>
<dbReference type="EMBL" id="CP058532">
    <property type="protein sequence ID" value="QLG30106.1"/>
    <property type="molecule type" value="Genomic_DNA"/>
</dbReference>
<keyword evidence="1" id="KW-0614">Plasmid</keyword>
<dbReference type="GeneID" id="56031407"/>
<name>A0A7D5GEW2_9EURY</name>
<organism evidence="1 2">
    <name type="scientific">Halorarum halophilum</name>
    <dbReference type="NCBI Taxonomy" id="2743090"/>
    <lineage>
        <taxon>Archaea</taxon>
        <taxon>Methanobacteriati</taxon>
        <taxon>Methanobacteriota</taxon>
        <taxon>Stenosarchaea group</taxon>
        <taxon>Halobacteria</taxon>
        <taxon>Halobacteriales</taxon>
        <taxon>Haloferacaceae</taxon>
        <taxon>Halorarum</taxon>
    </lineage>
</organism>
<protein>
    <submittedName>
        <fullName evidence="1">Uncharacterized protein</fullName>
    </submittedName>
</protein>
<evidence type="ECO:0000313" key="1">
    <source>
        <dbReference type="EMBL" id="QLG30106.1"/>
    </source>
</evidence>
<dbReference type="InterPro" id="IPR006311">
    <property type="entry name" value="TAT_signal"/>
</dbReference>
<gene>
    <name evidence="1" type="ORF">HUG10_21200</name>
</gene>
<dbReference type="Proteomes" id="UP000509750">
    <property type="component" value="Plasmid unnamed3"/>
</dbReference>
<dbReference type="Gene3D" id="3.40.390.10">
    <property type="entry name" value="Collagenase (Catalytic Domain)"/>
    <property type="match status" value="1"/>
</dbReference>